<reference evidence="9" key="1">
    <citation type="journal article" date="2014" name="Genome Announc.">
        <title>Genome sequence and annotation of Acremonium chrysogenum, producer of the beta-lactam antibiotic cephalosporin C.</title>
        <authorList>
            <person name="Terfehr D."/>
            <person name="Dahlmann T.A."/>
            <person name="Specht T."/>
            <person name="Zadra I."/>
            <person name="Kuernsteiner H."/>
            <person name="Kueck U."/>
        </authorList>
    </citation>
    <scope>NUCLEOTIDE SEQUENCE [LARGE SCALE GENOMIC DNA]</scope>
    <source>
        <strain evidence="9">ATCC 11550 / CBS 779.69 / DSM 880 / IAM 14645 / JCM 23072 / IMI 49137</strain>
    </source>
</reference>
<dbReference type="PANTHER" id="PTHR23501">
    <property type="entry name" value="MAJOR FACILITATOR SUPERFAMILY"/>
    <property type="match status" value="1"/>
</dbReference>
<dbReference type="EMBL" id="JPKY01000002">
    <property type="protein sequence ID" value="KFH48679.1"/>
    <property type="molecule type" value="Genomic_DNA"/>
</dbReference>
<gene>
    <name evidence="8" type="ORF">ACRE_003350</name>
</gene>
<name>A0A086TH47_HAPC1</name>
<feature type="transmembrane region" description="Helical" evidence="6">
    <location>
        <begin position="182"/>
        <end position="202"/>
    </location>
</feature>
<dbReference type="Gene3D" id="1.20.1250.20">
    <property type="entry name" value="MFS general substrate transporter like domains"/>
    <property type="match status" value="2"/>
</dbReference>
<dbReference type="Pfam" id="PF07690">
    <property type="entry name" value="MFS_1"/>
    <property type="match status" value="1"/>
</dbReference>
<dbReference type="Proteomes" id="UP000029964">
    <property type="component" value="Unassembled WGS sequence"/>
</dbReference>
<keyword evidence="9" id="KW-1185">Reference proteome</keyword>
<keyword evidence="4 6" id="KW-0472">Membrane</keyword>
<dbReference type="PANTHER" id="PTHR23501:SF78">
    <property type="entry name" value="MAJOR FACILITATOR SUPERFAMILY (MFS) PROFILE DOMAIN-CONTAINING PROTEIN-RELATED"/>
    <property type="match status" value="1"/>
</dbReference>
<feature type="domain" description="Major facilitator superfamily (MFS) profile" evidence="7">
    <location>
        <begin position="29"/>
        <end position="507"/>
    </location>
</feature>
<feature type="transmembrane region" description="Helical" evidence="6">
    <location>
        <begin position="119"/>
        <end position="140"/>
    </location>
</feature>
<dbReference type="GO" id="GO:0005886">
    <property type="term" value="C:plasma membrane"/>
    <property type="evidence" value="ECO:0007669"/>
    <property type="project" value="TreeGrafter"/>
</dbReference>
<sequence length="559" mass="60018">MPRQAAITKAERSLHDQVNILPRGQLIIVFSILSVTLLINFIDQNGISTTLPVIAADLDARATISWAGTASLLANTTFQMLYGRLSDIFGRKTVFLAAIALLSVADLLCGLSQNAAMFYAFRAVAGIGGGGLVNLTSIIVSDVVTLEQRGRYQGIIGSMIGLGNVVGPFLAAAISTRTTWRAFFWMLAPCGAVTFVLSYLYLPSKPRTASFSESVTKVDWLGTLTSSIGIVFLLIPISGGGSYFAWDSPMVISMLAIGTLSLILFIIIEWRVAKLPMMPVEIYKNPVVAVMLTQSMILGSVYQAILYYVPLYLQNAHQFSMITSALIYMPLVGLQAAISVCSGFYISHFKRYGEVIWVGFAMWTLGAGLTLLYDRHTPIGIIIIPLATMGIGVGCIFQPTLVALQAHSPKSRRAVIISNRNFYRCAGGACGLAISAAALQARLRTALPAEYAYLADSTYSLPEFGSEGIPESVLDAYMAASHAVFILQVPLIGLCLLGMVFIRDRGLETAEDKTSQQQQDAALVARDEAARPEGTVGASNGVGEKPARRDSGADPVTKV</sequence>
<evidence type="ECO:0000313" key="8">
    <source>
        <dbReference type="EMBL" id="KFH48679.1"/>
    </source>
</evidence>
<evidence type="ECO:0000256" key="3">
    <source>
        <dbReference type="ARBA" id="ARBA00022989"/>
    </source>
</evidence>
<protein>
    <submittedName>
        <fullName evidence="8">Putative transporter-like protein</fullName>
    </submittedName>
</protein>
<feature type="transmembrane region" description="Helical" evidence="6">
    <location>
        <begin position="94"/>
        <end position="113"/>
    </location>
</feature>
<accession>A0A086TH47</accession>
<dbReference type="OrthoDB" id="10021397at2759"/>
<evidence type="ECO:0000313" key="9">
    <source>
        <dbReference type="Proteomes" id="UP000029964"/>
    </source>
</evidence>
<comment type="subcellular location">
    <subcellularLocation>
        <location evidence="1">Membrane</location>
        <topology evidence="1">Multi-pass membrane protein</topology>
    </subcellularLocation>
</comment>
<feature type="transmembrane region" description="Helical" evidence="6">
    <location>
        <begin position="379"/>
        <end position="401"/>
    </location>
</feature>
<dbReference type="HOGENOM" id="CLU_000960_22_0_1"/>
<dbReference type="InterPro" id="IPR011701">
    <property type="entry name" value="MFS"/>
</dbReference>
<feature type="region of interest" description="Disordered" evidence="5">
    <location>
        <begin position="509"/>
        <end position="559"/>
    </location>
</feature>
<feature type="transmembrane region" description="Helical" evidence="6">
    <location>
        <begin position="252"/>
        <end position="273"/>
    </location>
</feature>
<evidence type="ECO:0000259" key="7">
    <source>
        <dbReference type="PROSITE" id="PS50850"/>
    </source>
</evidence>
<feature type="transmembrane region" description="Helical" evidence="6">
    <location>
        <begin position="223"/>
        <end position="246"/>
    </location>
</feature>
<feature type="transmembrane region" description="Helical" evidence="6">
    <location>
        <begin position="152"/>
        <end position="176"/>
    </location>
</feature>
<evidence type="ECO:0000256" key="2">
    <source>
        <dbReference type="ARBA" id="ARBA00022692"/>
    </source>
</evidence>
<feature type="transmembrane region" description="Helical" evidence="6">
    <location>
        <begin position="479"/>
        <end position="502"/>
    </location>
</feature>
<dbReference type="SUPFAM" id="SSF103473">
    <property type="entry name" value="MFS general substrate transporter"/>
    <property type="match status" value="1"/>
</dbReference>
<feature type="transmembrane region" description="Helical" evidence="6">
    <location>
        <begin position="355"/>
        <end position="373"/>
    </location>
</feature>
<dbReference type="InterPro" id="IPR036259">
    <property type="entry name" value="MFS_trans_sf"/>
</dbReference>
<dbReference type="InterPro" id="IPR020846">
    <property type="entry name" value="MFS_dom"/>
</dbReference>
<feature type="transmembrane region" description="Helical" evidence="6">
    <location>
        <begin position="325"/>
        <end position="346"/>
    </location>
</feature>
<proteinExistence type="predicted"/>
<evidence type="ECO:0000256" key="1">
    <source>
        <dbReference type="ARBA" id="ARBA00004141"/>
    </source>
</evidence>
<feature type="transmembrane region" description="Helical" evidence="6">
    <location>
        <begin position="20"/>
        <end position="42"/>
    </location>
</feature>
<evidence type="ECO:0000256" key="4">
    <source>
        <dbReference type="ARBA" id="ARBA00023136"/>
    </source>
</evidence>
<evidence type="ECO:0000256" key="5">
    <source>
        <dbReference type="SAM" id="MobiDB-lite"/>
    </source>
</evidence>
<feature type="transmembrane region" description="Helical" evidence="6">
    <location>
        <begin position="285"/>
        <end position="305"/>
    </location>
</feature>
<comment type="caution">
    <text evidence="8">The sequence shown here is derived from an EMBL/GenBank/DDBJ whole genome shotgun (WGS) entry which is preliminary data.</text>
</comment>
<dbReference type="FunFam" id="1.20.1250.20:FF:000436">
    <property type="entry name" value="MFS transporter, putative"/>
    <property type="match status" value="1"/>
</dbReference>
<dbReference type="GO" id="GO:0022857">
    <property type="term" value="F:transmembrane transporter activity"/>
    <property type="evidence" value="ECO:0007669"/>
    <property type="project" value="InterPro"/>
</dbReference>
<evidence type="ECO:0000256" key="6">
    <source>
        <dbReference type="SAM" id="Phobius"/>
    </source>
</evidence>
<dbReference type="PROSITE" id="PS50850">
    <property type="entry name" value="MFS"/>
    <property type="match status" value="1"/>
</dbReference>
<dbReference type="AlphaFoldDB" id="A0A086TH47"/>
<keyword evidence="3 6" id="KW-1133">Transmembrane helix</keyword>
<keyword evidence="2 6" id="KW-0812">Transmembrane</keyword>
<organism evidence="8 9">
    <name type="scientific">Hapsidospora chrysogenum (strain ATCC 11550 / CBS 779.69 / DSM 880 / IAM 14645 / JCM 23072 / IMI 49137)</name>
    <name type="common">Acremonium chrysogenum</name>
    <dbReference type="NCBI Taxonomy" id="857340"/>
    <lineage>
        <taxon>Eukaryota</taxon>
        <taxon>Fungi</taxon>
        <taxon>Dikarya</taxon>
        <taxon>Ascomycota</taxon>
        <taxon>Pezizomycotina</taxon>
        <taxon>Sordariomycetes</taxon>
        <taxon>Hypocreomycetidae</taxon>
        <taxon>Hypocreales</taxon>
        <taxon>Bionectriaceae</taxon>
        <taxon>Hapsidospora</taxon>
    </lineage>
</organism>